<evidence type="ECO:0000256" key="10">
    <source>
        <dbReference type="ARBA" id="ARBA00023017"/>
    </source>
</evidence>
<reference evidence="16 17" key="1">
    <citation type="journal article" date="2016" name="Proc. Natl. Acad. Sci. U.S.A.">
        <title>Comparative genomics of biotechnologically important yeasts.</title>
        <authorList>
            <person name="Riley R."/>
            <person name="Haridas S."/>
            <person name="Wolfe K.H."/>
            <person name="Lopes M.R."/>
            <person name="Hittinger C.T."/>
            <person name="Goeker M."/>
            <person name="Salamov A.A."/>
            <person name="Wisecaver J.H."/>
            <person name="Long T.M."/>
            <person name="Calvey C.H."/>
            <person name="Aerts A.L."/>
            <person name="Barry K.W."/>
            <person name="Choi C."/>
            <person name="Clum A."/>
            <person name="Coughlan A.Y."/>
            <person name="Deshpande S."/>
            <person name="Douglass A.P."/>
            <person name="Hanson S.J."/>
            <person name="Klenk H.-P."/>
            <person name="LaButti K.M."/>
            <person name="Lapidus A."/>
            <person name="Lindquist E.A."/>
            <person name="Lipzen A.M."/>
            <person name="Meier-Kolthoff J.P."/>
            <person name="Ohm R.A."/>
            <person name="Otillar R.P."/>
            <person name="Pangilinan J.L."/>
            <person name="Peng Y."/>
            <person name="Rokas A."/>
            <person name="Rosa C.A."/>
            <person name="Scheuner C."/>
            <person name="Sibirny A.A."/>
            <person name="Slot J.C."/>
            <person name="Stielow J.B."/>
            <person name="Sun H."/>
            <person name="Kurtzman C.P."/>
            <person name="Blackwell M."/>
            <person name="Grigoriev I.V."/>
            <person name="Jeffries T.W."/>
        </authorList>
    </citation>
    <scope>NUCLEOTIDE SEQUENCE [LARGE SCALE GENOMIC DNA]</scope>
    <source>
        <strain evidence="16 17">NRRL Y-2026</strain>
    </source>
</reference>
<evidence type="ECO:0000256" key="14">
    <source>
        <dbReference type="ARBA" id="ARBA00023242"/>
    </source>
</evidence>
<evidence type="ECO:0000256" key="15">
    <source>
        <dbReference type="RuleBase" id="RU365010"/>
    </source>
</evidence>
<dbReference type="FunFam" id="3.30.740.10:FF:000005">
    <property type="entry name" value="Dynein light chain"/>
    <property type="match status" value="1"/>
</dbReference>
<evidence type="ECO:0000313" key="17">
    <source>
        <dbReference type="Proteomes" id="UP000094455"/>
    </source>
</evidence>
<dbReference type="PANTHER" id="PTHR11886">
    <property type="entry name" value="DYNEIN LIGHT CHAIN"/>
    <property type="match status" value="1"/>
</dbReference>
<keyword evidence="12 15" id="KW-0505">Motor protein</keyword>
<evidence type="ECO:0000256" key="13">
    <source>
        <dbReference type="ARBA" id="ARBA00023212"/>
    </source>
</evidence>
<comment type="subcellular location">
    <subcellularLocation>
        <location evidence="1 15">Cytoplasm</location>
        <location evidence="1 15">Cytoskeleton</location>
    </subcellularLocation>
    <subcellularLocation>
        <location evidence="2">Nucleus</location>
        <location evidence="2">Nuclear pore complex</location>
    </subcellularLocation>
</comment>
<evidence type="ECO:0000256" key="6">
    <source>
        <dbReference type="ARBA" id="ARBA00022701"/>
    </source>
</evidence>
<dbReference type="RefSeq" id="XP_019018882.1">
    <property type="nucleotide sequence ID" value="XM_019160915.1"/>
</dbReference>
<dbReference type="GO" id="GO:0045505">
    <property type="term" value="F:dynein intermediate chain binding"/>
    <property type="evidence" value="ECO:0007669"/>
    <property type="project" value="TreeGrafter"/>
</dbReference>
<sequence>MSSTSAPIVKSADMEQEQQTEALEIASTLYAELKSKQSELASALKGKLDETFGGPWHVVVGKSFSSSVSHEKNGFIYFYIENLAFLCFRTA</sequence>
<dbReference type="AlphaFoldDB" id="A0A1E3NNV4"/>
<dbReference type="Gene3D" id="3.30.740.10">
    <property type="entry name" value="Protein Inhibitor Of Neuronal Nitric Oxide Synthase"/>
    <property type="match status" value="1"/>
</dbReference>
<gene>
    <name evidence="16" type="ORF">PICMEDRAFT_15668</name>
</gene>
<comment type="function">
    <text evidence="15">Acts as one of several non-catalytic accessory components of the cytoplasmic dynein complex that are thought to be involved in linking dynein to cargos and to adapter proteins that regulate dynein function. Cytoplasmic dynein acts as a motor for the intracellular retrograde motility of vesicles and organelles along microtubules. May play a role in changing or maintaining the spatial distribution of cytoskeletal structures.</text>
</comment>
<evidence type="ECO:0000256" key="8">
    <source>
        <dbReference type="ARBA" id="ARBA00022927"/>
    </source>
</evidence>
<evidence type="ECO:0000256" key="4">
    <source>
        <dbReference type="ARBA" id="ARBA00022448"/>
    </source>
</evidence>
<dbReference type="PANTHER" id="PTHR11886:SF35">
    <property type="entry name" value="DYNEIN LIGHT CHAIN"/>
    <property type="match status" value="1"/>
</dbReference>
<protein>
    <recommendedName>
        <fullName evidence="15">Dynein light chain</fullName>
    </recommendedName>
</protein>
<keyword evidence="11" id="KW-0906">Nuclear pore complex</keyword>
<proteinExistence type="inferred from homology"/>
<dbReference type="GO" id="GO:0005874">
    <property type="term" value="C:microtubule"/>
    <property type="evidence" value="ECO:0007669"/>
    <property type="project" value="UniProtKB-KW"/>
</dbReference>
<dbReference type="OrthoDB" id="10033309at2759"/>
<keyword evidence="5 15" id="KW-0963">Cytoplasm</keyword>
<comment type="subunit">
    <text evidence="15">Cytoplasmic dynein consists of two catalytic heavy chains (HCs) and a number of non-catalytic subunits which present intermediate chains (ICs), light intermediate chains (LICs) and light chains (LCs).</text>
</comment>
<keyword evidence="14" id="KW-0539">Nucleus</keyword>
<dbReference type="EMBL" id="KV454002">
    <property type="protein sequence ID" value="ODQ47769.1"/>
    <property type="molecule type" value="Genomic_DNA"/>
</dbReference>
<evidence type="ECO:0000256" key="11">
    <source>
        <dbReference type="ARBA" id="ARBA00023132"/>
    </source>
</evidence>
<evidence type="ECO:0000256" key="5">
    <source>
        <dbReference type="ARBA" id="ARBA00022490"/>
    </source>
</evidence>
<accession>A0A1E3NNV4</accession>
<keyword evidence="8" id="KW-0653">Protein transport</keyword>
<dbReference type="GO" id="GO:0005868">
    <property type="term" value="C:cytoplasmic dynein complex"/>
    <property type="evidence" value="ECO:0007669"/>
    <property type="project" value="TreeGrafter"/>
</dbReference>
<dbReference type="Proteomes" id="UP000094455">
    <property type="component" value="Unassembled WGS sequence"/>
</dbReference>
<dbReference type="GO" id="GO:0007017">
    <property type="term" value="P:microtubule-based process"/>
    <property type="evidence" value="ECO:0007669"/>
    <property type="project" value="InterPro"/>
</dbReference>
<dbReference type="SMART" id="SM01375">
    <property type="entry name" value="Dynein_light"/>
    <property type="match status" value="1"/>
</dbReference>
<evidence type="ECO:0000256" key="1">
    <source>
        <dbReference type="ARBA" id="ARBA00004245"/>
    </source>
</evidence>
<dbReference type="InterPro" id="IPR037177">
    <property type="entry name" value="DLC_sf"/>
</dbReference>
<keyword evidence="10 15" id="KW-0243">Dynein</keyword>
<dbReference type="STRING" id="763406.A0A1E3NNV4"/>
<name>A0A1E3NNV4_9ASCO</name>
<dbReference type="GeneID" id="30177602"/>
<keyword evidence="9" id="KW-0811">Translocation</keyword>
<comment type="similarity">
    <text evidence="3 15">Belongs to the dynein light chain family.</text>
</comment>
<evidence type="ECO:0000256" key="2">
    <source>
        <dbReference type="ARBA" id="ARBA00004567"/>
    </source>
</evidence>
<dbReference type="GO" id="GO:0051028">
    <property type="term" value="P:mRNA transport"/>
    <property type="evidence" value="ECO:0007669"/>
    <property type="project" value="UniProtKB-KW"/>
</dbReference>
<keyword evidence="6 15" id="KW-0493">Microtubule</keyword>
<dbReference type="GO" id="GO:0005643">
    <property type="term" value="C:nuclear pore"/>
    <property type="evidence" value="ECO:0007669"/>
    <property type="project" value="UniProtKB-SubCell"/>
</dbReference>
<dbReference type="GO" id="GO:0015031">
    <property type="term" value="P:protein transport"/>
    <property type="evidence" value="ECO:0007669"/>
    <property type="project" value="UniProtKB-KW"/>
</dbReference>
<keyword evidence="13 15" id="KW-0206">Cytoskeleton</keyword>
<dbReference type="SUPFAM" id="SSF54648">
    <property type="entry name" value="DLC"/>
    <property type="match status" value="1"/>
</dbReference>
<evidence type="ECO:0000256" key="3">
    <source>
        <dbReference type="ARBA" id="ARBA00010156"/>
    </source>
</evidence>
<dbReference type="Pfam" id="PF01221">
    <property type="entry name" value="Dynein_light"/>
    <property type="match status" value="1"/>
</dbReference>
<evidence type="ECO:0000256" key="12">
    <source>
        <dbReference type="ARBA" id="ARBA00023175"/>
    </source>
</evidence>
<keyword evidence="4 15" id="KW-0813">Transport</keyword>
<keyword evidence="17" id="KW-1185">Reference proteome</keyword>
<evidence type="ECO:0000313" key="16">
    <source>
        <dbReference type="EMBL" id="ODQ47769.1"/>
    </source>
</evidence>
<evidence type="ECO:0000256" key="9">
    <source>
        <dbReference type="ARBA" id="ARBA00023010"/>
    </source>
</evidence>
<dbReference type="InterPro" id="IPR001372">
    <property type="entry name" value="Dynein_light_chain_typ-1/2"/>
</dbReference>
<keyword evidence="7" id="KW-0509">mRNA transport</keyword>
<organism evidence="16 17">
    <name type="scientific">Pichia membranifaciens NRRL Y-2026</name>
    <dbReference type="NCBI Taxonomy" id="763406"/>
    <lineage>
        <taxon>Eukaryota</taxon>
        <taxon>Fungi</taxon>
        <taxon>Dikarya</taxon>
        <taxon>Ascomycota</taxon>
        <taxon>Saccharomycotina</taxon>
        <taxon>Pichiomycetes</taxon>
        <taxon>Pichiales</taxon>
        <taxon>Pichiaceae</taxon>
        <taxon>Pichia</taxon>
    </lineage>
</organism>
<evidence type="ECO:0000256" key="7">
    <source>
        <dbReference type="ARBA" id="ARBA00022816"/>
    </source>
</evidence>